<keyword evidence="1" id="KW-0378">Hydrolase</keyword>
<dbReference type="SUPFAM" id="SSF53163">
    <property type="entry name" value="HybD-like"/>
    <property type="match status" value="1"/>
</dbReference>
<dbReference type="EMBL" id="JAPFQP010000004">
    <property type="protein sequence ID" value="MCX2720357.1"/>
    <property type="molecule type" value="Genomic_DNA"/>
</dbReference>
<dbReference type="Proteomes" id="UP001207116">
    <property type="component" value="Unassembled WGS sequence"/>
</dbReference>
<keyword evidence="2" id="KW-1185">Reference proteome</keyword>
<gene>
    <name evidence="1" type="ORF">OO016_12150</name>
</gene>
<reference evidence="1" key="1">
    <citation type="submission" date="2022-11" db="EMBL/GenBank/DDBJ databases">
        <title>The characterization of three novel Bacteroidetes species and genomic analysis of their roles in tidal elemental geochemical cycles.</title>
        <authorList>
            <person name="Ma K.-J."/>
        </authorList>
    </citation>
    <scope>NUCLEOTIDE SEQUENCE</scope>
    <source>
        <strain evidence="1">M415</strain>
    </source>
</reference>
<dbReference type="GO" id="GO:0004175">
    <property type="term" value="F:endopeptidase activity"/>
    <property type="evidence" value="ECO:0007669"/>
    <property type="project" value="TreeGrafter"/>
</dbReference>
<dbReference type="PANTHER" id="PTHR30302:SF5">
    <property type="entry name" value="SLR1876 PROTEIN"/>
    <property type="match status" value="1"/>
</dbReference>
<protein>
    <submittedName>
        <fullName evidence="1">Hydrogenase maturation protease</fullName>
    </submittedName>
</protein>
<dbReference type="NCBIfam" id="TIGR00072">
    <property type="entry name" value="hydrog_prot"/>
    <property type="match status" value="1"/>
</dbReference>
<sequence length="152" mass="17019">MKGSGSDILIIGIGNSGRADDGLGWAFVDRIRESLPDRVDYAYNYQLQIEDAELISHYSRVYFVDAHIMEWDEGFTLDPCTPKANQGFTTHELEPGAVLYLAETLYHKKPEAFILGITGLNFELKTGLSEGAEQNLARALNYFNENVLNLIT</sequence>
<evidence type="ECO:0000313" key="2">
    <source>
        <dbReference type="Proteomes" id="UP001207116"/>
    </source>
</evidence>
<dbReference type="PANTHER" id="PTHR30302">
    <property type="entry name" value="HYDROGENASE 1 MATURATION PROTEASE"/>
    <property type="match status" value="1"/>
</dbReference>
<name>A0AAE3SP13_9FLAO</name>
<proteinExistence type="predicted"/>
<dbReference type="AlphaFoldDB" id="A0AAE3SP13"/>
<accession>A0AAE3SP13</accession>
<evidence type="ECO:0000313" key="1">
    <source>
        <dbReference type="EMBL" id="MCX2720357.1"/>
    </source>
</evidence>
<dbReference type="GO" id="GO:0008047">
    <property type="term" value="F:enzyme activator activity"/>
    <property type="evidence" value="ECO:0007669"/>
    <property type="project" value="InterPro"/>
</dbReference>
<organism evidence="1 2">
    <name type="scientific">Lentiprolixibacter aurantiacus</name>
    <dbReference type="NCBI Taxonomy" id="2993939"/>
    <lineage>
        <taxon>Bacteria</taxon>
        <taxon>Pseudomonadati</taxon>
        <taxon>Bacteroidota</taxon>
        <taxon>Flavobacteriia</taxon>
        <taxon>Flavobacteriales</taxon>
        <taxon>Flavobacteriaceae</taxon>
        <taxon>Lentiprolixibacter</taxon>
    </lineage>
</organism>
<dbReference type="CDD" id="cd06066">
    <property type="entry name" value="H2MP_NAD-link-bidir"/>
    <property type="match status" value="1"/>
</dbReference>
<keyword evidence="1" id="KW-0645">Protease</keyword>
<dbReference type="RefSeq" id="WP_266014365.1">
    <property type="nucleotide sequence ID" value="NZ_JAPFQP010000004.1"/>
</dbReference>
<dbReference type="InterPro" id="IPR023430">
    <property type="entry name" value="Pept_HybD-like_dom_sf"/>
</dbReference>
<comment type="caution">
    <text evidence="1">The sequence shown here is derived from an EMBL/GenBank/DDBJ whole genome shotgun (WGS) entry which is preliminary data.</text>
</comment>
<dbReference type="GO" id="GO:0016485">
    <property type="term" value="P:protein processing"/>
    <property type="evidence" value="ECO:0007669"/>
    <property type="project" value="TreeGrafter"/>
</dbReference>
<dbReference type="Gene3D" id="3.40.50.1450">
    <property type="entry name" value="HybD-like"/>
    <property type="match status" value="1"/>
</dbReference>
<dbReference type="InterPro" id="IPR000671">
    <property type="entry name" value="Peptidase_A31"/>
</dbReference>